<dbReference type="GO" id="GO:0005886">
    <property type="term" value="C:plasma membrane"/>
    <property type="evidence" value="ECO:0007669"/>
    <property type="project" value="UniProtKB-SubCell"/>
</dbReference>
<keyword evidence="3" id="KW-1003">Cell membrane</keyword>
<keyword evidence="4 9" id="KW-0812">Transmembrane</keyword>
<dbReference type="InterPro" id="IPR027417">
    <property type="entry name" value="P-loop_NTPase"/>
</dbReference>
<keyword evidence="7 9" id="KW-1133">Transmembrane helix</keyword>
<keyword evidence="6 12" id="KW-0067">ATP-binding</keyword>
<dbReference type="Pfam" id="PF00664">
    <property type="entry name" value="ABC_membrane"/>
    <property type="match status" value="1"/>
</dbReference>
<dbReference type="SMART" id="SM00382">
    <property type="entry name" value="AAA"/>
    <property type="match status" value="1"/>
</dbReference>
<sequence length="561" mass="59234">MIGLAVAEAGLLGVTQWVFAGLDAEREAGTFGAAGPRTVMVWGPVFLLVLGVLQAVLFYAQAVLTQGAAVGTLRDLQHAMFARIGTLDLAQVTGEGAGPLVSRFTNDMTVLREGLTRAPNGLRDAIRLAVVTAYLAWLDPVLFVAVLLVYPTVGLPVAWLGGRVRRVARRVQAQIGDMTGLLTESLRGQRMVKTYGLERRESARLGQAFDERASLLMRLVRLRAANEPIITVVGAVAFAVIVGVAAFRIGQGDLTGAELVTFLIGMALLSQPARGLGTLNAVLQEGMGALERVLGVLDLEGTIRDRAGAQPLRLDGPPTLSFRDVTFAYQGEPALRGFSLDVPAGATVALVGPSGAGKSTVFALVPRLFEPQGGEILIAGQEVRSVRLASLRAAVALVGQDAVLFDESVAENIGYGRLEATDAQVREAARAAAAEGFVTNLPRGYDTKVGDAGASLSGGQRARIALARAFLKDAPLLLLDEPTAALDAESERLIEEALARLSKGRTTLVIAHRLSTVRDADLIAVVDEGRVVEQGTHDELLAQGGLYARLARLQLREEAPA</sequence>
<evidence type="ECO:0000256" key="6">
    <source>
        <dbReference type="ARBA" id="ARBA00022840"/>
    </source>
</evidence>
<name>A0A840I5M0_9PROT</name>
<evidence type="ECO:0000256" key="2">
    <source>
        <dbReference type="ARBA" id="ARBA00022448"/>
    </source>
</evidence>
<evidence type="ECO:0000313" key="12">
    <source>
        <dbReference type="EMBL" id="MBB4660097.1"/>
    </source>
</evidence>
<dbReference type="GO" id="GO:0016887">
    <property type="term" value="F:ATP hydrolysis activity"/>
    <property type="evidence" value="ECO:0007669"/>
    <property type="project" value="InterPro"/>
</dbReference>
<dbReference type="AlphaFoldDB" id="A0A840I5M0"/>
<dbReference type="EMBL" id="JACHOB010000006">
    <property type="protein sequence ID" value="MBB4660097.1"/>
    <property type="molecule type" value="Genomic_DNA"/>
</dbReference>
<dbReference type="RefSeq" id="WP_183819340.1">
    <property type="nucleotide sequence ID" value="NZ_JACHOB010000006.1"/>
</dbReference>
<evidence type="ECO:0000256" key="9">
    <source>
        <dbReference type="SAM" id="Phobius"/>
    </source>
</evidence>
<reference evidence="12 13" key="1">
    <citation type="submission" date="2020-08" db="EMBL/GenBank/DDBJ databases">
        <title>Genomic Encyclopedia of Type Strains, Phase IV (KMG-IV): sequencing the most valuable type-strain genomes for metagenomic binning, comparative biology and taxonomic classification.</title>
        <authorList>
            <person name="Goeker M."/>
        </authorList>
    </citation>
    <scope>NUCLEOTIDE SEQUENCE [LARGE SCALE GENOMIC DNA]</scope>
    <source>
        <strain evidence="12 13">DSM 102850</strain>
    </source>
</reference>
<dbReference type="InterPro" id="IPR036640">
    <property type="entry name" value="ABC1_TM_sf"/>
</dbReference>
<dbReference type="PANTHER" id="PTHR43394:SF1">
    <property type="entry name" value="ATP-BINDING CASSETTE SUB-FAMILY B MEMBER 10, MITOCHONDRIAL"/>
    <property type="match status" value="1"/>
</dbReference>
<dbReference type="PANTHER" id="PTHR43394">
    <property type="entry name" value="ATP-DEPENDENT PERMEASE MDL1, MITOCHONDRIAL"/>
    <property type="match status" value="1"/>
</dbReference>
<dbReference type="PROSITE" id="PS50893">
    <property type="entry name" value="ABC_TRANSPORTER_2"/>
    <property type="match status" value="1"/>
</dbReference>
<dbReference type="InterPro" id="IPR003439">
    <property type="entry name" value="ABC_transporter-like_ATP-bd"/>
</dbReference>
<evidence type="ECO:0000256" key="1">
    <source>
        <dbReference type="ARBA" id="ARBA00004651"/>
    </source>
</evidence>
<feature type="domain" description="ABC transmembrane type-1" evidence="11">
    <location>
        <begin position="1"/>
        <end position="285"/>
    </location>
</feature>
<keyword evidence="12" id="KW-0378">Hydrolase</keyword>
<proteinExistence type="predicted"/>
<feature type="transmembrane region" description="Helical" evidence="9">
    <location>
        <begin position="141"/>
        <end position="160"/>
    </location>
</feature>
<dbReference type="SUPFAM" id="SSF90123">
    <property type="entry name" value="ABC transporter transmembrane region"/>
    <property type="match status" value="1"/>
</dbReference>
<dbReference type="GO" id="GO:0015421">
    <property type="term" value="F:ABC-type oligopeptide transporter activity"/>
    <property type="evidence" value="ECO:0007669"/>
    <property type="project" value="TreeGrafter"/>
</dbReference>
<organism evidence="12 13">
    <name type="scientific">Parvularcula dongshanensis</name>
    <dbReference type="NCBI Taxonomy" id="1173995"/>
    <lineage>
        <taxon>Bacteria</taxon>
        <taxon>Pseudomonadati</taxon>
        <taxon>Pseudomonadota</taxon>
        <taxon>Alphaproteobacteria</taxon>
        <taxon>Parvularculales</taxon>
        <taxon>Parvularculaceae</taxon>
        <taxon>Parvularcula</taxon>
    </lineage>
</organism>
<comment type="caution">
    <text evidence="12">The sequence shown here is derived from an EMBL/GenBank/DDBJ whole genome shotgun (WGS) entry which is preliminary data.</text>
</comment>
<comment type="subcellular location">
    <subcellularLocation>
        <location evidence="1">Cell membrane</location>
        <topology evidence="1">Multi-pass membrane protein</topology>
    </subcellularLocation>
</comment>
<dbReference type="CDD" id="cd18552">
    <property type="entry name" value="ABC_6TM_MsbA_like"/>
    <property type="match status" value="1"/>
</dbReference>
<evidence type="ECO:0000313" key="13">
    <source>
        <dbReference type="Proteomes" id="UP000563524"/>
    </source>
</evidence>
<feature type="transmembrane region" description="Helical" evidence="9">
    <location>
        <begin position="39"/>
        <end position="60"/>
    </location>
</feature>
<keyword evidence="2" id="KW-0813">Transport</keyword>
<dbReference type="Gene3D" id="1.20.1560.10">
    <property type="entry name" value="ABC transporter type 1, transmembrane domain"/>
    <property type="match status" value="1"/>
</dbReference>
<dbReference type="PROSITE" id="PS00211">
    <property type="entry name" value="ABC_TRANSPORTER_1"/>
    <property type="match status" value="1"/>
</dbReference>
<dbReference type="FunFam" id="3.40.50.300:FF:000221">
    <property type="entry name" value="Multidrug ABC transporter ATP-binding protein"/>
    <property type="match status" value="1"/>
</dbReference>
<dbReference type="Proteomes" id="UP000563524">
    <property type="component" value="Unassembled WGS sequence"/>
</dbReference>
<evidence type="ECO:0000259" key="11">
    <source>
        <dbReference type="PROSITE" id="PS50929"/>
    </source>
</evidence>
<feature type="domain" description="ABC transporter" evidence="10">
    <location>
        <begin position="320"/>
        <end position="553"/>
    </location>
</feature>
<dbReference type="PROSITE" id="PS50929">
    <property type="entry name" value="ABC_TM1F"/>
    <property type="match status" value="1"/>
</dbReference>
<protein>
    <submittedName>
        <fullName evidence="12">Subfamily B ATP-binding cassette protein MsbA</fullName>
        <ecNumber evidence="12">3.6.3.-</ecNumber>
    </submittedName>
</protein>
<dbReference type="InterPro" id="IPR011527">
    <property type="entry name" value="ABC1_TM_dom"/>
</dbReference>
<feature type="transmembrane region" description="Helical" evidence="9">
    <location>
        <begin position="228"/>
        <end position="247"/>
    </location>
</feature>
<dbReference type="Gene3D" id="3.40.50.300">
    <property type="entry name" value="P-loop containing nucleotide triphosphate hydrolases"/>
    <property type="match status" value="1"/>
</dbReference>
<gene>
    <name evidence="12" type="ORF">GGQ59_002641</name>
</gene>
<dbReference type="InterPro" id="IPR003593">
    <property type="entry name" value="AAA+_ATPase"/>
</dbReference>
<evidence type="ECO:0000259" key="10">
    <source>
        <dbReference type="PROSITE" id="PS50893"/>
    </source>
</evidence>
<dbReference type="InterPro" id="IPR017871">
    <property type="entry name" value="ABC_transporter-like_CS"/>
</dbReference>
<dbReference type="InterPro" id="IPR039421">
    <property type="entry name" value="Type_1_exporter"/>
</dbReference>
<keyword evidence="13" id="KW-1185">Reference proteome</keyword>
<evidence type="ECO:0000256" key="7">
    <source>
        <dbReference type="ARBA" id="ARBA00022989"/>
    </source>
</evidence>
<dbReference type="SUPFAM" id="SSF52540">
    <property type="entry name" value="P-loop containing nucleoside triphosphate hydrolases"/>
    <property type="match status" value="1"/>
</dbReference>
<dbReference type="Pfam" id="PF00005">
    <property type="entry name" value="ABC_tran"/>
    <property type="match status" value="1"/>
</dbReference>
<evidence type="ECO:0000256" key="3">
    <source>
        <dbReference type="ARBA" id="ARBA00022475"/>
    </source>
</evidence>
<evidence type="ECO:0000256" key="8">
    <source>
        <dbReference type="ARBA" id="ARBA00023136"/>
    </source>
</evidence>
<keyword evidence="8 9" id="KW-0472">Membrane</keyword>
<accession>A0A840I5M0</accession>
<dbReference type="EC" id="3.6.3.-" evidence="12"/>
<evidence type="ECO:0000256" key="4">
    <source>
        <dbReference type="ARBA" id="ARBA00022692"/>
    </source>
</evidence>
<dbReference type="GO" id="GO:0005524">
    <property type="term" value="F:ATP binding"/>
    <property type="evidence" value="ECO:0007669"/>
    <property type="project" value="UniProtKB-KW"/>
</dbReference>
<keyword evidence="5" id="KW-0547">Nucleotide-binding</keyword>
<evidence type="ECO:0000256" key="5">
    <source>
        <dbReference type="ARBA" id="ARBA00022741"/>
    </source>
</evidence>